<evidence type="ECO:0000313" key="2">
    <source>
        <dbReference type="EMBL" id="AQZ53664.1"/>
    </source>
</evidence>
<gene>
    <name evidence="2" type="ORF">Mame_04372</name>
</gene>
<dbReference type="InterPro" id="IPR009081">
    <property type="entry name" value="PP-bd_ACP"/>
</dbReference>
<dbReference type="OrthoDB" id="8117025at2"/>
<organism evidence="2 3">
    <name type="scientific">Martelella mediterranea DSM 17316</name>
    <dbReference type="NCBI Taxonomy" id="1122214"/>
    <lineage>
        <taxon>Bacteria</taxon>
        <taxon>Pseudomonadati</taxon>
        <taxon>Pseudomonadota</taxon>
        <taxon>Alphaproteobacteria</taxon>
        <taxon>Hyphomicrobiales</taxon>
        <taxon>Aurantimonadaceae</taxon>
        <taxon>Martelella</taxon>
    </lineage>
</organism>
<reference evidence="2 3" key="1">
    <citation type="submission" date="2017-03" db="EMBL/GenBank/DDBJ databases">
        <title>Foreign affairs: Plasmid Transfer between Roseobacters and Rhizobia.</title>
        <authorList>
            <person name="Bartling P."/>
            <person name="Bunk B."/>
            <person name="Overmann J."/>
            <person name="Brinkmann H."/>
            <person name="Petersen J."/>
        </authorList>
    </citation>
    <scope>NUCLEOTIDE SEQUENCE [LARGE SCALE GENOMIC DNA]</scope>
    <source>
        <strain evidence="2 3">MACL11</strain>
        <plasmid evidence="3">pmm593</plasmid>
    </source>
</reference>
<accession>A0A1U9Z7L3</accession>
<dbReference type="RefSeq" id="WP_018067002.1">
    <property type="nucleotide sequence ID" value="NZ_AQWH01000031.1"/>
</dbReference>
<keyword evidence="3" id="KW-1185">Reference proteome</keyword>
<dbReference type="Gene3D" id="1.10.1200.10">
    <property type="entry name" value="ACP-like"/>
    <property type="match status" value="1"/>
</dbReference>
<feature type="domain" description="Carrier" evidence="1">
    <location>
        <begin position="6"/>
        <end position="82"/>
    </location>
</feature>
<dbReference type="Pfam" id="PF00550">
    <property type="entry name" value="PP-binding"/>
    <property type="match status" value="1"/>
</dbReference>
<keyword evidence="2" id="KW-0614">Plasmid</keyword>
<proteinExistence type="predicted"/>
<geneLocation type="plasmid" evidence="3">
    <name>pmm593</name>
</geneLocation>
<dbReference type="EMBL" id="CP020331">
    <property type="protein sequence ID" value="AQZ53664.1"/>
    <property type="molecule type" value="Genomic_DNA"/>
</dbReference>
<dbReference type="SUPFAM" id="SSF47336">
    <property type="entry name" value="ACP-like"/>
    <property type="match status" value="1"/>
</dbReference>
<dbReference type="AlphaFoldDB" id="A0A1U9Z7L3"/>
<dbReference type="Proteomes" id="UP000191135">
    <property type="component" value="Plasmid pMM593"/>
</dbReference>
<evidence type="ECO:0000259" key="1">
    <source>
        <dbReference type="PROSITE" id="PS50075"/>
    </source>
</evidence>
<protein>
    <submittedName>
        <fullName evidence="2">Enterobactin synthase subunit F</fullName>
    </submittedName>
</protein>
<dbReference type="KEGG" id="mmed:Mame_04372"/>
<dbReference type="InterPro" id="IPR036736">
    <property type="entry name" value="ACP-like_sf"/>
</dbReference>
<dbReference type="PROSITE" id="PS50075">
    <property type="entry name" value="CARRIER"/>
    <property type="match status" value="1"/>
</dbReference>
<evidence type="ECO:0000313" key="3">
    <source>
        <dbReference type="Proteomes" id="UP000191135"/>
    </source>
</evidence>
<sequence length="87" mass="9254">MSEPTVIDEAGLQARIRDIAGVLLRAETPAAEDHFLALGGDSLLATVFARKVEVECGLRPSLEEIFTLSFAEMAEALAGRQDGAARP</sequence>
<name>A0A1U9Z7L3_9HYPH</name>